<dbReference type="EMBL" id="KZ451922">
    <property type="protein sequence ID" value="PKA61978.1"/>
    <property type="molecule type" value="Genomic_DNA"/>
</dbReference>
<reference evidence="1 2" key="1">
    <citation type="journal article" date="2017" name="Nature">
        <title>The Apostasia genome and the evolution of orchids.</title>
        <authorList>
            <person name="Zhang G.Q."/>
            <person name="Liu K.W."/>
            <person name="Li Z."/>
            <person name="Lohaus R."/>
            <person name="Hsiao Y.Y."/>
            <person name="Niu S.C."/>
            <person name="Wang J.Y."/>
            <person name="Lin Y.C."/>
            <person name="Xu Q."/>
            <person name="Chen L.J."/>
            <person name="Yoshida K."/>
            <person name="Fujiwara S."/>
            <person name="Wang Z.W."/>
            <person name="Zhang Y.Q."/>
            <person name="Mitsuda N."/>
            <person name="Wang M."/>
            <person name="Liu G.H."/>
            <person name="Pecoraro L."/>
            <person name="Huang H.X."/>
            <person name="Xiao X.J."/>
            <person name="Lin M."/>
            <person name="Wu X.Y."/>
            <person name="Wu W.L."/>
            <person name="Chen Y.Y."/>
            <person name="Chang S.B."/>
            <person name="Sakamoto S."/>
            <person name="Ohme-Takagi M."/>
            <person name="Yagi M."/>
            <person name="Zeng S.J."/>
            <person name="Shen C.Y."/>
            <person name="Yeh C.M."/>
            <person name="Luo Y.B."/>
            <person name="Tsai W.C."/>
            <person name="Van de Peer Y."/>
            <person name="Liu Z.J."/>
        </authorList>
    </citation>
    <scope>NUCLEOTIDE SEQUENCE [LARGE SCALE GENOMIC DNA]</scope>
    <source>
        <strain evidence="2">cv. Shenzhen</strain>
        <tissue evidence="1">Stem</tissue>
    </source>
</reference>
<organism evidence="1 2">
    <name type="scientific">Apostasia shenzhenica</name>
    <dbReference type="NCBI Taxonomy" id="1088818"/>
    <lineage>
        <taxon>Eukaryota</taxon>
        <taxon>Viridiplantae</taxon>
        <taxon>Streptophyta</taxon>
        <taxon>Embryophyta</taxon>
        <taxon>Tracheophyta</taxon>
        <taxon>Spermatophyta</taxon>
        <taxon>Magnoliopsida</taxon>
        <taxon>Liliopsida</taxon>
        <taxon>Asparagales</taxon>
        <taxon>Orchidaceae</taxon>
        <taxon>Apostasioideae</taxon>
        <taxon>Apostasia</taxon>
    </lineage>
</organism>
<dbReference type="Proteomes" id="UP000236161">
    <property type="component" value="Unassembled WGS sequence"/>
</dbReference>
<evidence type="ECO:0000313" key="2">
    <source>
        <dbReference type="Proteomes" id="UP000236161"/>
    </source>
</evidence>
<protein>
    <submittedName>
        <fullName evidence="1">Uncharacterized protein</fullName>
    </submittedName>
</protein>
<accession>A0A2I0B2G4</accession>
<proteinExistence type="predicted"/>
<dbReference type="AlphaFoldDB" id="A0A2I0B2G4"/>
<gene>
    <name evidence="1" type="ORF">AXF42_Ash019184</name>
</gene>
<sequence>MLINLRISAVVVHSPYSYLLYPLFRRNYSAIVDSGGNGSFAVVNGSRARLRQASATRSQYTRSRKFCNLAFTMTAKLFLSSYSPRMGLRKSPASAKIPRKVRILSIDAPVDGLLRRQPSLTHLGINANRRRVWRIRCGESLISLMSPRFLNWIRRRPRCYALHPWFPRTASSILRRKALWLLSRMAPSSPEAGRGVAAGDFPAVRRADCFGDFW</sequence>
<evidence type="ECO:0000313" key="1">
    <source>
        <dbReference type="EMBL" id="PKA61978.1"/>
    </source>
</evidence>
<name>A0A2I0B2G4_9ASPA</name>
<keyword evidence="2" id="KW-1185">Reference proteome</keyword>